<keyword evidence="3" id="KW-1185">Reference proteome</keyword>
<evidence type="ECO:0000313" key="3">
    <source>
        <dbReference type="Proteomes" id="UP001054945"/>
    </source>
</evidence>
<dbReference type="InterPro" id="IPR013098">
    <property type="entry name" value="Ig_I-set"/>
</dbReference>
<dbReference type="InterPro" id="IPR007110">
    <property type="entry name" value="Ig-like_dom"/>
</dbReference>
<accession>A0AAV4NHV9</accession>
<dbReference type="FunFam" id="2.60.40.10:FF:000333">
    <property type="entry name" value="Down syndrome cell adhesion molecule"/>
    <property type="match status" value="1"/>
</dbReference>
<evidence type="ECO:0000259" key="1">
    <source>
        <dbReference type="PROSITE" id="PS50835"/>
    </source>
</evidence>
<dbReference type="InterPro" id="IPR013783">
    <property type="entry name" value="Ig-like_fold"/>
</dbReference>
<dbReference type="Gene3D" id="2.60.40.10">
    <property type="entry name" value="Immunoglobulins"/>
    <property type="match status" value="1"/>
</dbReference>
<dbReference type="EMBL" id="BPLR01003412">
    <property type="protein sequence ID" value="GIX84223.1"/>
    <property type="molecule type" value="Genomic_DNA"/>
</dbReference>
<dbReference type="SUPFAM" id="SSF48726">
    <property type="entry name" value="Immunoglobulin"/>
    <property type="match status" value="1"/>
</dbReference>
<gene>
    <name evidence="2" type="ORF">CEXT_37471</name>
</gene>
<sequence>MRESVQCTVISGDPPFEFSWFKDGRPLIDLRDISVHKTDNFMSTLVLSKVNADSNGNYTCRVANSAGFHENQQFFLYRVCYLLFRKFPFIDMIV</sequence>
<evidence type="ECO:0000313" key="2">
    <source>
        <dbReference type="EMBL" id="GIX84223.1"/>
    </source>
</evidence>
<comment type="caution">
    <text evidence="2">The sequence shown here is derived from an EMBL/GenBank/DDBJ whole genome shotgun (WGS) entry which is preliminary data.</text>
</comment>
<proteinExistence type="predicted"/>
<organism evidence="2 3">
    <name type="scientific">Caerostris extrusa</name>
    <name type="common">Bark spider</name>
    <name type="synonym">Caerostris bankana</name>
    <dbReference type="NCBI Taxonomy" id="172846"/>
    <lineage>
        <taxon>Eukaryota</taxon>
        <taxon>Metazoa</taxon>
        <taxon>Ecdysozoa</taxon>
        <taxon>Arthropoda</taxon>
        <taxon>Chelicerata</taxon>
        <taxon>Arachnida</taxon>
        <taxon>Araneae</taxon>
        <taxon>Araneomorphae</taxon>
        <taxon>Entelegynae</taxon>
        <taxon>Araneoidea</taxon>
        <taxon>Araneidae</taxon>
        <taxon>Caerostris</taxon>
    </lineage>
</organism>
<protein>
    <recommendedName>
        <fullName evidence="1">Ig-like domain-containing protein</fullName>
    </recommendedName>
</protein>
<name>A0AAV4NHV9_CAEEX</name>
<feature type="domain" description="Ig-like" evidence="1">
    <location>
        <begin position="1"/>
        <end position="76"/>
    </location>
</feature>
<dbReference type="Pfam" id="PF07679">
    <property type="entry name" value="I-set"/>
    <property type="match status" value="1"/>
</dbReference>
<dbReference type="AlphaFoldDB" id="A0AAV4NHV9"/>
<dbReference type="InterPro" id="IPR036179">
    <property type="entry name" value="Ig-like_dom_sf"/>
</dbReference>
<dbReference type="PROSITE" id="PS50835">
    <property type="entry name" value="IG_LIKE"/>
    <property type="match status" value="1"/>
</dbReference>
<reference evidence="2 3" key="1">
    <citation type="submission" date="2021-06" db="EMBL/GenBank/DDBJ databases">
        <title>Caerostris extrusa draft genome.</title>
        <authorList>
            <person name="Kono N."/>
            <person name="Arakawa K."/>
        </authorList>
    </citation>
    <scope>NUCLEOTIDE SEQUENCE [LARGE SCALE GENOMIC DNA]</scope>
</reference>
<dbReference type="Proteomes" id="UP001054945">
    <property type="component" value="Unassembled WGS sequence"/>
</dbReference>